<dbReference type="EMBL" id="JBFNFH010000023">
    <property type="protein sequence ID" value="MFM1525560.1"/>
    <property type="molecule type" value="Genomic_DNA"/>
</dbReference>
<dbReference type="InterPro" id="IPR015919">
    <property type="entry name" value="Cadherin-like_sf"/>
</dbReference>
<dbReference type="InterPro" id="IPR013783">
    <property type="entry name" value="Ig-like_fold"/>
</dbReference>
<feature type="non-terminal residue" evidence="3">
    <location>
        <position position="882"/>
    </location>
</feature>
<evidence type="ECO:0000313" key="4">
    <source>
        <dbReference type="Proteomes" id="UP001629536"/>
    </source>
</evidence>
<organism evidence="3 4">
    <name type="scientific">Helcococcus bovis</name>
    <dbReference type="NCBI Taxonomy" id="3153252"/>
    <lineage>
        <taxon>Bacteria</taxon>
        <taxon>Bacillati</taxon>
        <taxon>Bacillota</taxon>
        <taxon>Tissierellia</taxon>
        <taxon>Tissierellales</taxon>
        <taxon>Peptoniphilaceae</taxon>
        <taxon>Helcococcus</taxon>
    </lineage>
</organism>
<gene>
    <name evidence="3" type="ORF">ABGF40_07800</name>
</gene>
<evidence type="ECO:0000313" key="3">
    <source>
        <dbReference type="EMBL" id="MFM1525560.1"/>
    </source>
</evidence>
<accession>A0ABW9F7Y6</accession>
<dbReference type="InterPro" id="IPR044055">
    <property type="entry name" value="RibLong"/>
</dbReference>
<reference evidence="3 4" key="1">
    <citation type="journal article" date="2024" name="Front. Microbiol.">
        <title>Pangenomic and biochemical analyses of Helcococcus ovis reveal widespread tetracycline resistance and a novel bacterial species, Helcococcus bovis.</title>
        <authorList>
            <person name="Cunha F."/>
            <person name="Zhai Y."/>
            <person name="Casaro S."/>
            <person name="Jones K.L."/>
            <person name="Hernandez M."/>
            <person name="Bisinotto R.S."/>
            <person name="Kariyawasam S."/>
            <person name="Brown M.B."/>
            <person name="Phillips A."/>
            <person name="Jeong K.C."/>
            <person name="Galvao K.N."/>
        </authorList>
    </citation>
    <scope>NUCLEOTIDE SEQUENCE [LARGE SCALE GENOMIC DNA]</scope>
    <source>
        <strain evidence="3 4">KG197</strain>
    </source>
</reference>
<feature type="compositionally biased region" description="Acidic residues" evidence="1">
    <location>
        <begin position="850"/>
        <end position="871"/>
    </location>
</feature>
<name>A0ABW9F7Y6_9FIRM</name>
<sequence length="882" mass="98026">MLRKQAKKCFALALAFFMILGFLPINKAIKNVNAEQNAIYSPGSNNQKRGYQGRAWIENGNSIYGYDKGVDKPVANHKIYLQWINGEGFVSPIYYTTTNEDGTFYFDLSKPVENIFGQAAVFEIAGDSKFKIRTWSDELPGYSAVVSGDDYYSGAFRTRLQRVRESWDFTVGVNRIVGSEFIWQKNQDHTWMVKPEAEWKVHDNTDLGNYGRIKGTLWYEGNALAGSPKQQLYSGNARDVFVAGVKVVASYVNDDVAKLFDEWKKNHPNANSTDFANAQKEIIEKYDLEKGVKGAAIAETVVTTTGENGEYYIPFNGLYGVDRNKQNSGAKVSWKVSGEEYGKVVTEEDRDNSNLMKWNGTIGQKHRHINKDYLMVKPLVKNYDLYSLNFNQPNFKAVDGYGVFNASSDNIYNVNFALTTPKPMHDVLVYDSISKFAGPGDSVENETSGLIPNENYTLAWFARSEDGTTKLVKTEKFVSSPDGTINSYPITVPGDIKGVVTYFSTVYFGHVDNPSFDDDFMLVDSFIATNIDRFIYQDAEVKKGSEKTNLAPTGDNLATKDIVEKNKAPEGTKFKLDPGLSLGDGNDKVEVRPPYNVPEGYQVSVNETTGEVTVKVPDTVEAGTEIEIPVLISVPVNTGDKTIYIDQVSVAKFIVTENLPDVIPGTQEKPEGYVTVTFINDNNKGTMEGETSYHVNPKVKVQLTTPKITPKAGYEYKGWDKGDFDLGTHTLEGQFTQDTDINVIYRSTGFNLTVEPKTQTKIEKPGQATEIDKVVVKADKENINYELVNAPQGLNIDPATGEITGTVPSVNWANNDHEEEKITVTVKGTDQDGLETLNTFDIIIQRDTDGDGEPDLADKDDDGDGFTDDEEKDKGSNPKDKN</sequence>
<proteinExistence type="predicted"/>
<protein>
    <submittedName>
        <fullName evidence="3">Rib/alpha-like domain-containing protein</fullName>
    </submittedName>
</protein>
<feature type="region of interest" description="Disordered" evidence="1">
    <location>
        <begin position="844"/>
        <end position="882"/>
    </location>
</feature>
<feature type="domain" description="Long Rib" evidence="2">
    <location>
        <begin position="536"/>
        <end position="638"/>
    </location>
</feature>
<evidence type="ECO:0000259" key="2">
    <source>
        <dbReference type="Pfam" id="PF18957"/>
    </source>
</evidence>
<dbReference type="Pfam" id="PF05345">
    <property type="entry name" value="He_PIG"/>
    <property type="match status" value="1"/>
</dbReference>
<evidence type="ECO:0000256" key="1">
    <source>
        <dbReference type="SAM" id="MobiDB-lite"/>
    </source>
</evidence>
<dbReference type="Gene3D" id="2.60.40.10">
    <property type="entry name" value="Immunoglobulins"/>
    <property type="match status" value="1"/>
</dbReference>
<comment type="caution">
    <text evidence="3">The sequence shown here is derived from an EMBL/GenBank/DDBJ whole genome shotgun (WGS) entry which is preliminary data.</text>
</comment>
<feature type="compositionally biased region" description="Basic and acidic residues" evidence="1">
    <location>
        <begin position="872"/>
        <end position="882"/>
    </location>
</feature>
<dbReference type="RefSeq" id="WP_408126922.1">
    <property type="nucleotide sequence ID" value="NZ_JBFNFH010000023.1"/>
</dbReference>
<dbReference type="SUPFAM" id="SSF49313">
    <property type="entry name" value="Cadherin-like"/>
    <property type="match status" value="1"/>
</dbReference>
<keyword evidence="4" id="KW-1185">Reference proteome</keyword>
<dbReference type="Pfam" id="PF18957">
    <property type="entry name" value="RibLong"/>
    <property type="match status" value="1"/>
</dbReference>
<dbReference type="Proteomes" id="UP001629536">
    <property type="component" value="Unassembled WGS sequence"/>
</dbReference>